<name>A0AAE5HAB1_CLOBE</name>
<reference evidence="1" key="1">
    <citation type="submission" date="2020-06" db="EMBL/GenBank/DDBJ databases">
        <title>Genomic insights into acetone-butanol-ethanol (ABE) fermentation by sequencing solventogenic clostridia strains.</title>
        <authorList>
            <person name="Brown S."/>
        </authorList>
    </citation>
    <scope>NUCLEOTIDE SEQUENCE</scope>
    <source>
        <strain evidence="1">DJ123</strain>
    </source>
</reference>
<dbReference type="EMBL" id="JABTDW010000001">
    <property type="protein sequence ID" value="NSB17455.1"/>
    <property type="molecule type" value="Genomic_DNA"/>
</dbReference>
<dbReference type="Pfam" id="PF09669">
    <property type="entry name" value="Phage_pRha"/>
    <property type="match status" value="1"/>
</dbReference>
<comment type="caution">
    <text evidence="1">The sequence shown here is derived from an EMBL/GenBank/DDBJ whole genome shotgun (WGS) entry which is preliminary data.</text>
</comment>
<dbReference type="RefSeq" id="WP_173715393.1">
    <property type="nucleotide sequence ID" value="NZ_JABTDW010000001.1"/>
</dbReference>
<evidence type="ECO:0000313" key="1">
    <source>
        <dbReference type="EMBL" id="NSB17455.1"/>
    </source>
</evidence>
<dbReference type="NCBIfam" id="TIGR02681">
    <property type="entry name" value="phage_pRha"/>
    <property type="match status" value="1"/>
</dbReference>
<dbReference type="AlphaFoldDB" id="A0AAE5HAB1"/>
<protein>
    <submittedName>
        <fullName evidence="1">Rha family phage regulatory protein</fullName>
    </submittedName>
</protein>
<evidence type="ECO:0000313" key="2">
    <source>
        <dbReference type="Proteomes" id="UP000822184"/>
    </source>
</evidence>
<accession>A0AAE5HAB1</accession>
<proteinExistence type="predicted"/>
<organism evidence="1 2">
    <name type="scientific">Clostridium beijerinckii</name>
    <name type="common">Clostridium MP</name>
    <dbReference type="NCBI Taxonomy" id="1520"/>
    <lineage>
        <taxon>Bacteria</taxon>
        <taxon>Bacillati</taxon>
        <taxon>Bacillota</taxon>
        <taxon>Clostridia</taxon>
        <taxon>Eubacteriales</taxon>
        <taxon>Clostridiaceae</taxon>
        <taxon>Clostridium</taxon>
    </lineage>
</organism>
<sequence>MSEKIIKLLTENGKVYATSKSIAEDFGKEHDDVLGSIRDLIKNLTTENIGVKDYFVESDYINSRNRKYPMYKLTKDGFTLLAMGFTGSKALKFKIDYINKFNEMEAQLQEIDNVMNTKGELSEDEYAEVKFSTAYRVKNTFLDSSDIFKDYERFTVYSRKTMDTKKRVKRLNQIIEALKTREDNLYINKTKGYRAERENIIELKEEILRDINELNNRSYGQKLGYANRKAI</sequence>
<dbReference type="InterPro" id="IPR014054">
    <property type="entry name" value="Phage_regulatory_Rha"/>
</dbReference>
<gene>
    <name evidence="1" type="ORF">BCD95_005714</name>
</gene>
<dbReference type="Proteomes" id="UP000822184">
    <property type="component" value="Unassembled WGS sequence"/>
</dbReference>